<dbReference type="EMBL" id="LNIX01000002">
    <property type="protein sequence ID" value="OXA59131.1"/>
    <property type="molecule type" value="Genomic_DNA"/>
</dbReference>
<dbReference type="GO" id="GO:0005783">
    <property type="term" value="C:endoplasmic reticulum"/>
    <property type="evidence" value="ECO:0007669"/>
    <property type="project" value="TreeGrafter"/>
</dbReference>
<dbReference type="Proteomes" id="UP000198287">
    <property type="component" value="Unassembled WGS sequence"/>
</dbReference>
<keyword evidence="4" id="KW-0472">Membrane</keyword>
<keyword evidence="4" id="KW-0812">Transmembrane</keyword>
<dbReference type="PANTHER" id="PTHR44227:SF3">
    <property type="entry name" value="PROTEIN O-MANNOSYL-TRANSFERASE TMTC4"/>
    <property type="match status" value="1"/>
</dbReference>
<dbReference type="STRING" id="158441.A0A226EQN9"/>
<comment type="caution">
    <text evidence="4">The sequence shown here is derived from an EMBL/GenBank/DDBJ whole genome shotgun (WGS) entry which is preliminary data.</text>
</comment>
<dbReference type="AlphaFoldDB" id="A0A226EQN9"/>
<evidence type="ECO:0000256" key="2">
    <source>
        <dbReference type="ARBA" id="ARBA00022803"/>
    </source>
</evidence>
<keyword evidence="5" id="KW-1185">Reference proteome</keyword>
<evidence type="ECO:0000256" key="1">
    <source>
        <dbReference type="ARBA" id="ARBA00022737"/>
    </source>
</evidence>
<feature type="compositionally biased region" description="Basic and acidic residues" evidence="3">
    <location>
        <begin position="104"/>
        <end position="113"/>
    </location>
</feature>
<dbReference type="OrthoDB" id="1658288at2759"/>
<evidence type="ECO:0000256" key="3">
    <source>
        <dbReference type="SAM" id="MobiDB-lite"/>
    </source>
</evidence>
<dbReference type="InterPro" id="IPR052346">
    <property type="entry name" value="O-mannosyl-transferase_TMTC"/>
</dbReference>
<dbReference type="GO" id="GO:0000030">
    <property type="term" value="F:mannosyltransferase activity"/>
    <property type="evidence" value="ECO:0007669"/>
    <property type="project" value="TreeGrafter"/>
</dbReference>
<evidence type="ECO:0000313" key="5">
    <source>
        <dbReference type="Proteomes" id="UP000198287"/>
    </source>
</evidence>
<feature type="compositionally biased region" description="Basic residues" evidence="3">
    <location>
        <begin position="75"/>
        <end position="103"/>
    </location>
</feature>
<dbReference type="PANTHER" id="PTHR44227">
    <property type="match status" value="1"/>
</dbReference>
<proteinExistence type="predicted"/>
<accession>A0A226EQN9</accession>
<dbReference type="GO" id="GO:0030968">
    <property type="term" value="P:endoplasmic reticulum unfolded protein response"/>
    <property type="evidence" value="ECO:0007669"/>
    <property type="project" value="TreeGrafter"/>
</dbReference>
<gene>
    <name evidence="4" type="ORF">Fcan01_06338</name>
</gene>
<keyword evidence="2" id="KW-0802">TPR repeat</keyword>
<reference evidence="4 5" key="1">
    <citation type="submission" date="2015-12" db="EMBL/GenBank/DDBJ databases">
        <title>The genome of Folsomia candida.</title>
        <authorList>
            <person name="Faddeeva A."/>
            <person name="Derks M.F."/>
            <person name="Anvar Y."/>
            <person name="Smit S."/>
            <person name="Van Straalen N."/>
            <person name="Roelofs D."/>
        </authorList>
    </citation>
    <scope>NUCLEOTIDE SEQUENCE [LARGE SCALE GENOMIC DNA]</scope>
    <source>
        <strain evidence="4 5">VU population</strain>
        <tissue evidence="4">Whole body</tissue>
    </source>
</reference>
<feature type="region of interest" description="Disordered" evidence="3">
    <location>
        <begin position="1"/>
        <end position="120"/>
    </location>
</feature>
<dbReference type="GO" id="GO:0035269">
    <property type="term" value="P:protein O-linked glycosylation via mannose"/>
    <property type="evidence" value="ECO:0007669"/>
    <property type="project" value="TreeGrafter"/>
</dbReference>
<sequence>MFWTSSNSESQSSPPHTSESSTPPPFISSLFFLLFSPSRGGGGGGGDDSETSSSRGKGNAMTSSAGHRPMNSNHNNHHRKGRNHHQHRPLHHSGGNPRKRHNSRPSEDKELITVRRSPRRGAMSQSAATDFWCGKKKEIVVGLVIISVLSVSLYWNSLDGDFVHDDIVSIVRNPDVRPHSASGWWTLWLNDYWGMSMSNQMSHKSYRPLTVLSFR</sequence>
<evidence type="ECO:0000313" key="4">
    <source>
        <dbReference type="EMBL" id="OXA59131.1"/>
    </source>
</evidence>
<protein>
    <submittedName>
        <fullName evidence="4">Transmembrane and TPR repeat-containing protein 1</fullName>
    </submittedName>
</protein>
<organism evidence="4 5">
    <name type="scientific">Folsomia candida</name>
    <name type="common">Springtail</name>
    <dbReference type="NCBI Taxonomy" id="158441"/>
    <lineage>
        <taxon>Eukaryota</taxon>
        <taxon>Metazoa</taxon>
        <taxon>Ecdysozoa</taxon>
        <taxon>Arthropoda</taxon>
        <taxon>Hexapoda</taxon>
        <taxon>Collembola</taxon>
        <taxon>Entomobryomorpha</taxon>
        <taxon>Isotomoidea</taxon>
        <taxon>Isotomidae</taxon>
        <taxon>Proisotominae</taxon>
        <taxon>Folsomia</taxon>
    </lineage>
</organism>
<name>A0A226EQN9_FOLCA</name>
<keyword evidence="1" id="KW-0677">Repeat</keyword>
<feature type="compositionally biased region" description="Low complexity" evidence="3">
    <location>
        <begin position="1"/>
        <end position="38"/>
    </location>
</feature>